<accession>A0A4R6JJD3</accession>
<reference evidence="3 4" key="1">
    <citation type="submission" date="2019-03" db="EMBL/GenBank/DDBJ databases">
        <title>Genomic Encyclopedia of Type Strains, Phase III (KMG-III): the genomes of soil and plant-associated and newly described type strains.</title>
        <authorList>
            <person name="Whitman W."/>
        </authorList>
    </citation>
    <scope>NUCLEOTIDE SEQUENCE [LARGE SCALE GENOMIC DNA]</scope>
    <source>
        <strain evidence="3 4">VKM Ac-2527</strain>
    </source>
</reference>
<comment type="caution">
    <text evidence="3">The sequence shown here is derived from an EMBL/GenBank/DDBJ whole genome shotgun (WGS) entry which is preliminary data.</text>
</comment>
<dbReference type="RefSeq" id="WP_133804702.1">
    <property type="nucleotide sequence ID" value="NZ_SNWQ01000025.1"/>
</dbReference>
<dbReference type="PANTHER" id="PTHR33744">
    <property type="entry name" value="CARBOHYDRATE DIACID REGULATOR"/>
    <property type="match status" value="1"/>
</dbReference>
<dbReference type="OrthoDB" id="5243741at2"/>
<evidence type="ECO:0000313" key="3">
    <source>
        <dbReference type="EMBL" id="TDO34786.1"/>
    </source>
</evidence>
<dbReference type="Proteomes" id="UP000295388">
    <property type="component" value="Unassembled WGS sequence"/>
</dbReference>
<proteinExistence type="predicted"/>
<dbReference type="InterPro" id="IPR051448">
    <property type="entry name" value="CdaR-like_regulators"/>
</dbReference>
<dbReference type="InterPro" id="IPR058663">
    <property type="entry name" value="PucR-like_N"/>
</dbReference>
<evidence type="ECO:0000313" key="4">
    <source>
        <dbReference type="Proteomes" id="UP000295388"/>
    </source>
</evidence>
<dbReference type="AlphaFoldDB" id="A0A4R6JJD3"/>
<feature type="domain" description="PucR-like N-terminal" evidence="2">
    <location>
        <begin position="15"/>
        <end position="177"/>
    </location>
</feature>
<dbReference type="Gene3D" id="1.10.10.2840">
    <property type="entry name" value="PucR C-terminal helix-turn-helix domain"/>
    <property type="match status" value="1"/>
</dbReference>
<dbReference type="InterPro" id="IPR025736">
    <property type="entry name" value="PucR_C-HTH_dom"/>
</dbReference>
<protein>
    <submittedName>
        <fullName evidence="3">PucR-like helix-turn-helix protein</fullName>
    </submittedName>
</protein>
<evidence type="ECO:0000259" key="1">
    <source>
        <dbReference type="Pfam" id="PF13556"/>
    </source>
</evidence>
<feature type="domain" description="PucR C-terminal helix-turn-helix" evidence="1">
    <location>
        <begin position="333"/>
        <end position="389"/>
    </location>
</feature>
<evidence type="ECO:0000259" key="2">
    <source>
        <dbReference type="Pfam" id="PF25906"/>
    </source>
</evidence>
<organism evidence="3 4">
    <name type="scientific">Kribbella caucasensis</name>
    <dbReference type="NCBI Taxonomy" id="2512215"/>
    <lineage>
        <taxon>Bacteria</taxon>
        <taxon>Bacillati</taxon>
        <taxon>Actinomycetota</taxon>
        <taxon>Actinomycetes</taxon>
        <taxon>Propionibacteriales</taxon>
        <taxon>Kribbellaceae</taxon>
        <taxon>Kribbella</taxon>
    </lineage>
</organism>
<dbReference type="EMBL" id="SNWQ01000025">
    <property type="protein sequence ID" value="TDO34786.1"/>
    <property type="molecule type" value="Genomic_DNA"/>
</dbReference>
<dbReference type="Pfam" id="PF25906">
    <property type="entry name" value="PucR-like_N"/>
    <property type="match status" value="1"/>
</dbReference>
<sequence length="394" mass="43793">MGTDAAQGRARLELALDNRLPELLAEVRDLLADGMPEYAAFLEHNPHGMREAAELFIHRLLDMAEHGRSASRDDSLEGAQTIQIVFEQIGRRQWQAGQDLTRLLTAYQLGARTAWRHVSDTALALGVRPGVLAALAEAVFDFVNQLSSASARGYVLEQSEDASARERNREELAELLLSDRSSMNAIREAAARANWPIPATGAVVLVDANTDVARRVLAHVDAGSLPVRHEQLSGTIVPDPGLPGRRDQLRRALRGANAVVGHTVALEHLPRSVAIAQIAVRLKQQGILTDEPVFADEHLDTIIVYRDERLMGFLRDQLLAPLDDLPTGARARLIETLTAWLRHMGDRTAIAEELHIHPQTVRYRVAQLRERYGDQLDSPRSRARLFLALVWPFR</sequence>
<dbReference type="Pfam" id="PF13556">
    <property type="entry name" value="HTH_30"/>
    <property type="match status" value="1"/>
</dbReference>
<dbReference type="PANTHER" id="PTHR33744:SF1">
    <property type="entry name" value="DNA-BINDING TRANSCRIPTIONAL ACTIVATOR ADER"/>
    <property type="match status" value="1"/>
</dbReference>
<name>A0A4R6JJD3_9ACTN</name>
<dbReference type="InterPro" id="IPR042070">
    <property type="entry name" value="PucR_C-HTH_sf"/>
</dbReference>
<keyword evidence="4" id="KW-1185">Reference proteome</keyword>
<gene>
    <name evidence="3" type="ORF">EV643_12543</name>
</gene>